<organism evidence="2 3">
    <name type="scientific">Rhynchosporium agropyri</name>
    <dbReference type="NCBI Taxonomy" id="914238"/>
    <lineage>
        <taxon>Eukaryota</taxon>
        <taxon>Fungi</taxon>
        <taxon>Dikarya</taxon>
        <taxon>Ascomycota</taxon>
        <taxon>Pezizomycotina</taxon>
        <taxon>Leotiomycetes</taxon>
        <taxon>Helotiales</taxon>
        <taxon>Ploettnerulaceae</taxon>
        <taxon>Rhynchosporium</taxon>
    </lineage>
</organism>
<dbReference type="AlphaFoldDB" id="A0A1E1LGG5"/>
<evidence type="ECO:0000256" key="1">
    <source>
        <dbReference type="SAM" id="MobiDB-lite"/>
    </source>
</evidence>
<dbReference type="EMBL" id="FJUX01000116">
    <property type="protein sequence ID" value="CZT09524.1"/>
    <property type="molecule type" value="Genomic_DNA"/>
</dbReference>
<accession>A0A1E1LGG5</accession>
<keyword evidence="3" id="KW-1185">Reference proteome</keyword>
<protein>
    <submittedName>
        <fullName evidence="2">Uncharacterized protein</fullName>
    </submittedName>
</protein>
<proteinExistence type="predicted"/>
<feature type="compositionally biased region" description="Polar residues" evidence="1">
    <location>
        <begin position="27"/>
        <end position="40"/>
    </location>
</feature>
<sequence length="281" mass="31802">MALYTPQTLLITEIPVTAVFRPSIKSQTRTFPPQLRQATVKNNKPNPSPSSKPGGSRCRENAYSNSSLSQEDDLQNRMGLLLSTASMIINREHTTASASSPWPFSSPYSSGAFRVFVIDSKIEGIRGNGELCGSIGDVRDFQPRIALHWRGLETWDNLYLQLEVRYKYSNWSVEETRATRHWKLVCALRMAMRSVSFLEPESGAPLGVPLILHVAFGCVAVWDEIAQAAREKLPRIKMQQDSIYCIKVTFRAHQIRQGQEARHFSVFLKVRLRIIESCRSC</sequence>
<evidence type="ECO:0000313" key="3">
    <source>
        <dbReference type="Proteomes" id="UP000178912"/>
    </source>
</evidence>
<dbReference type="Proteomes" id="UP000178912">
    <property type="component" value="Unassembled WGS sequence"/>
</dbReference>
<evidence type="ECO:0000313" key="2">
    <source>
        <dbReference type="EMBL" id="CZT09524.1"/>
    </source>
</evidence>
<feature type="region of interest" description="Disordered" evidence="1">
    <location>
        <begin position="27"/>
        <end position="71"/>
    </location>
</feature>
<gene>
    <name evidence="2" type="ORF">RAG0_14263</name>
</gene>
<reference evidence="3" key="1">
    <citation type="submission" date="2016-03" db="EMBL/GenBank/DDBJ databases">
        <authorList>
            <person name="Guldener U."/>
        </authorList>
    </citation>
    <scope>NUCLEOTIDE SEQUENCE [LARGE SCALE GENOMIC DNA]</scope>
    <source>
        <strain evidence="3">04CH-RAC-A.6.1</strain>
    </source>
</reference>
<feature type="compositionally biased region" description="Low complexity" evidence="1">
    <location>
        <begin position="41"/>
        <end position="53"/>
    </location>
</feature>
<name>A0A1E1LGG5_9HELO</name>